<keyword evidence="1" id="KW-0812">Transmembrane</keyword>
<dbReference type="GO" id="GO:0022857">
    <property type="term" value="F:transmembrane transporter activity"/>
    <property type="evidence" value="ECO:0007669"/>
    <property type="project" value="InterPro"/>
</dbReference>
<evidence type="ECO:0000313" key="2">
    <source>
        <dbReference type="EMBL" id="BCB76802.1"/>
    </source>
</evidence>
<dbReference type="SUPFAM" id="SSF103473">
    <property type="entry name" value="MFS general substrate transporter"/>
    <property type="match status" value="1"/>
</dbReference>
<accession>A0A6F8XSH4</accession>
<dbReference type="InterPro" id="IPR036259">
    <property type="entry name" value="MFS_trans_sf"/>
</dbReference>
<feature type="transmembrane region" description="Helical" evidence="1">
    <location>
        <begin position="90"/>
        <end position="107"/>
    </location>
</feature>
<dbReference type="EMBL" id="AP022870">
    <property type="protein sequence ID" value="BCB76802.1"/>
    <property type="molecule type" value="Genomic_DNA"/>
</dbReference>
<protein>
    <recommendedName>
        <fullName evidence="4">Major facilitator superfamily (MFS) profile domain-containing protein</fullName>
    </recommendedName>
</protein>
<evidence type="ECO:0000256" key="1">
    <source>
        <dbReference type="SAM" id="Phobius"/>
    </source>
</evidence>
<reference evidence="2 3" key="2">
    <citation type="submission" date="2020-03" db="EMBL/GenBank/DDBJ databases">
        <authorList>
            <person name="Ichikawa N."/>
            <person name="Kimura A."/>
            <person name="Kitahashi Y."/>
            <person name="Uohara A."/>
        </authorList>
    </citation>
    <scope>NUCLEOTIDE SEQUENCE [LARGE SCALE GENOMIC DNA]</scope>
    <source>
        <strain evidence="2 3">NBRC 107702</strain>
    </source>
</reference>
<keyword evidence="1" id="KW-1133">Transmembrane helix</keyword>
<sequence length="203" mass="21058">MPGMAPLLGVSLLARTAITADVMALTLYIVLGLDLSYAAAGGVAAALTAGVALGGPLLGRMIDRRGLRTVVLATVVVQVVFWLSVPILPYGVLLGAAFAAGLLMVPAQSVTRQAIAAMTTAEQRRPAFALESVQGELSYIVGPGIVILCAAATSPEVVAWGWVPRSWPVAPGSRCSTRRFAPRTRWLPARRDGPRAGSGWASA</sequence>
<proteinExistence type="predicted"/>
<evidence type="ECO:0008006" key="4">
    <source>
        <dbReference type="Google" id="ProtNLM"/>
    </source>
</evidence>
<dbReference type="InterPro" id="IPR011701">
    <property type="entry name" value="MFS"/>
</dbReference>
<dbReference type="Proteomes" id="UP000502508">
    <property type="component" value="Chromosome"/>
</dbReference>
<organism evidence="2 3">
    <name type="scientific">Phytohabitans flavus</name>
    <dbReference type="NCBI Taxonomy" id="1076124"/>
    <lineage>
        <taxon>Bacteria</taxon>
        <taxon>Bacillati</taxon>
        <taxon>Actinomycetota</taxon>
        <taxon>Actinomycetes</taxon>
        <taxon>Micromonosporales</taxon>
        <taxon>Micromonosporaceae</taxon>
    </lineage>
</organism>
<gene>
    <name evidence="2" type="ORF">Pflav_032120</name>
</gene>
<dbReference type="Pfam" id="PF07690">
    <property type="entry name" value="MFS_1"/>
    <property type="match status" value="1"/>
</dbReference>
<dbReference type="AlphaFoldDB" id="A0A6F8XSH4"/>
<name>A0A6F8XSH4_9ACTN</name>
<keyword evidence="1" id="KW-0472">Membrane</keyword>
<evidence type="ECO:0000313" key="3">
    <source>
        <dbReference type="Proteomes" id="UP000502508"/>
    </source>
</evidence>
<feature type="transmembrane region" description="Helical" evidence="1">
    <location>
        <begin position="35"/>
        <end position="54"/>
    </location>
</feature>
<reference evidence="2 3" key="1">
    <citation type="submission" date="2020-03" db="EMBL/GenBank/DDBJ databases">
        <title>Whole genome shotgun sequence of Phytohabitans flavus NBRC 107702.</title>
        <authorList>
            <person name="Komaki H."/>
            <person name="Tamura T."/>
        </authorList>
    </citation>
    <scope>NUCLEOTIDE SEQUENCE [LARGE SCALE GENOMIC DNA]</scope>
    <source>
        <strain evidence="2 3">NBRC 107702</strain>
    </source>
</reference>
<dbReference type="KEGG" id="pfla:Pflav_032120"/>
<dbReference type="Gene3D" id="1.20.1250.20">
    <property type="entry name" value="MFS general substrate transporter like domains"/>
    <property type="match status" value="1"/>
</dbReference>
<keyword evidence="3" id="KW-1185">Reference proteome</keyword>